<evidence type="ECO:0000313" key="3">
    <source>
        <dbReference type="Proteomes" id="UP001155034"/>
    </source>
</evidence>
<dbReference type="RefSeq" id="WP_259039489.1">
    <property type="nucleotide sequence ID" value="NZ_JANTYX010000012.1"/>
</dbReference>
<comment type="caution">
    <text evidence="2">The sequence shown here is derived from an EMBL/GenBank/DDBJ whole genome shotgun (WGS) entry which is preliminary data.</text>
</comment>
<dbReference type="Gene3D" id="1.10.3210.10">
    <property type="entry name" value="Hypothetical protein af1432"/>
    <property type="match status" value="1"/>
</dbReference>
<reference evidence="2" key="1">
    <citation type="submission" date="2022-08" db="EMBL/GenBank/DDBJ databases">
        <title>Genomic Encyclopedia of Type Strains, Phase V (KMG-V): Genome sequencing to study the core and pangenomes of soil and plant-associated prokaryotes.</title>
        <authorList>
            <person name="Whitman W."/>
        </authorList>
    </citation>
    <scope>NUCLEOTIDE SEQUENCE</scope>
    <source>
        <strain evidence="2">SP2016B</strain>
    </source>
</reference>
<dbReference type="AlphaFoldDB" id="A0A9X2Z1G0"/>
<name>A0A9X2Z1G0_9BACT</name>
<accession>A0A9X2Z1G0</accession>
<dbReference type="Proteomes" id="UP001155034">
    <property type="component" value="Unassembled WGS sequence"/>
</dbReference>
<gene>
    <name evidence="2" type="ORF">GGP82_003259</name>
</gene>
<evidence type="ECO:0000313" key="2">
    <source>
        <dbReference type="EMBL" id="MCS3866679.1"/>
    </source>
</evidence>
<sequence length="379" mass="43408">MPTLEDAIALAAEAHAGQTDKAGALYILHLLRVMQAQESTEARMAAVLHDLVEDTEYTFEDLGEMGYPSEVIEALRHVTKRDGEPYADFAERAGQHPIARRVKIADLEDNMDVTRLDSVGEEDADRLNKYLRAHRRLTDGEMPTRSHENTASSEDQRREALIRALRDRTPEMEKWIGRMSDPDPKYEQQDFVWHLLLQSFATWGSSRGFDGLINTEENYRRVTYGRLKEISAQRRPEHVEEVLRDATVRYPESKSTYLSENVELISEMGGLQAAREEALGQPGAEAKMDFMKQFKGIGDKYARNIWMDARHPDFRDKVALDQRIRGITELLGREFSSYEAEEDFYLSVAEEAGLSGWELDRLLYNFTEHFEASIRGATP</sequence>
<proteinExistence type="predicted"/>
<organism evidence="2 3">
    <name type="scientific">Salinibacter ruber</name>
    <dbReference type="NCBI Taxonomy" id="146919"/>
    <lineage>
        <taxon>Bacteria</taxon>
        <taxon>Pseudomonadati</taxon>
        <taxon>Rhodothermota</taxon>
        <taxon>Rhodothermia</taxon>
        <taxon>Rhodothermales</taxon>
        <taxon>Salinibacteraceae</taxon>
        <taxon>Salinibacter</taxon>
    </lineage>
</organism>
<dbReference type="EMBL" id="JANTYZ010000018">
    <property type="protein sequence ID" value="MCS3866679.1"/>
    <property type="molecule type" value="Genomic_DNA"/>
</dbReference>
<feature type="region of interest" description="Disordered" evidence="1">
    <location>
        <begin position="136"/>
        <end position="158"/>
    </location>
</feature>
<protein>
    <submittedName>
        <fullName evidence="2">Thermostable 8-oxoguanine DNA glycosylase</fullName>
    </submittedName>
</protein>
<dbReference type="SUPFAM" id="SSF109604">
    <property type="entry name" value="HD-domain/PDEase-like"/>
    <property type="match status" value="1"/>
</dbReference>
<evidence type="ECO:0000256" key="1">
    <source>
        <dbReference type="SAM" id="MobiDB-lite"/>
    </source>
</evidence>